<dbReference type="AlphaFoldDB" id="A0A133NCY1"/>
<accession>A0A133NCY1</accession>
<evidence type="ECO:0000313" key="13">
    <source>
        <dbReference type="EMBL" id="KXA14123.1"/>
    </source>
</evidence>
<dbReference type="SUPFAM" id="SSF55781">
    <property type="entry name" value="GAF domain-like"/>
    <property type="match status" value="1"/>
</dbReference>
<keyword evidence="2" id="KW-1003">Cell membrane</keyword>
<reference evidence="14" key="1">
    <citation type="submission" date="2016-01" db="EMBL/GenBank/DDBJ databases">
        <authorList>
            <person name="Mitreva M."/>
            <person name="Pepin K.H."/>
            <person name="Mihindukulasuriya K.A."/>
            <person name="Fulton R."/>
            <person name="Fronick C."/>
            <person name="O'Laughlin M."/>
            <person name="Miner T."/>
            <person name="Herter B."/>
            <person name="Rosa B.A."/>
            <person name="Cordes M."/>
            <person name="Tomlinson C."/>
            <person name="Wollam A."/>
            <person name="Palsikar V.B."/>
            <person name="Mardis E.R."/>
            <person name="Wilson R.K."/>
        </authorList>
    </citation>
    <scope>NUCLEOTIDE SEQUENCE [LARGE SCALE GENOMIC DNA]</scope>
    <source>
        <strain evidence="14">CMW8396</strain>
    </source>
</reference>
<keyword evidence="5" id="KW-0547">Nucleotide-binding</keyword>
<keyword evidence="3" id="KW-0808">Transferase</keyword>
<dbReference type="RefSeq" id="WP_035501526.1">
    <property type="nucleotide sequence ID" value="NZ_KQ956547.1"/>
</dbReference>
<feature type="transmembrane region" description="Helical" evidence="11">
    <location>
        <begin position="41"/>
        <end position="59"/>
    </location>
</feature>
<dbReference type="InterPro" id="IPR010559">
    <property type="entry name" value="Sig_transdc_His_kin_internal"/>
</dbReference>
<proteinExistence type="predicted"/>
<dbReference type="STRING" id="134605.HMPREF3206_01106"/>
<evidence type="ECO:0000256" key="9">
    <source>
        <dbReference type="ARBA" id="ARBA00023012"/>
    </source>
</evidence>
<dbReference type="GO" id="GO:0005886">
    <property type="term" value="C:plasma membrane"/>
    <property type="evidence" value="ECO:0007669"/>
    <property type="project" value="UniProtKB-SubCell"/>
</dbReference>
<comment type="subcellular location">
    <subcellularLocation>
        <location evidence="1">Cell membrane</location>
        <topology evidence="1">Multi-pass membrane protein</topology>
    </subcellularLocation>
</comment>
<evidence type="ECO:0000256" key="3">
    <source>
        <dbReference type="ARBA" id="ARBA00022679"/>
    </source>
</evidence>
<comment type="caution">
    <text evidence="13">The sequence shown here is derived from an EMBL/GenBank/DDBJ whole genome shotgun (WGS) entry which is preliminary data.</text>
</comment>
<dbReference type="PANTHER" id="PTHR34220">
    <property type="entry name" value="SENSOR HISTIDINE KINASE YPDA"/>
    <property type="match status" value="1"/>
</dbReference>
<keyword evidence="8 11" id="KW-1133">Transmembrane helix</keyword>
<dbReference type="InterPro" id="IPR003594">
    <property type="entry name" value="HATPase_dom"/>
</dbReference>
<dbReference type="GO" id="GO:0000155">
    <property type="term" value="F:phosphorelay sensor kinase activity"/>
    <property type="evidence" value="ECO:0007669"/>
    <property type="project" value="InterPro"/>
</dbReference>
<keyword evidence="7" id="KW-0067">ATP-binding</keyword>
<dbReference type="InterPro" id="IPR050640">
    <property type="entry name" value="Bact_2-comp_sensor_kinase"/>
</dbReference>
<evidence type="ECO:0000256" key="2">
    <source>
        <dbReference type="ARBA" id="ARBA00022475"/>
    </source>
</evidence>
<keyword evidence="9" id="KW-0902">Two-component regulatory system</keyword>
<dbReference type="GO" id="GO:0071555">
    <property type="term" value="P:cell wall organization"/>
    <property type="evidence" value="ECO:0007669"/>
    <property type="project" value="InterPro"/>
</dbReference>
<dbReference type="InterPro" id="IPR036890">
    <property type="entry name" value="HATPase_C_sf"/>
</dbReference>
<dbReference type="Pfam" id="PF07694">
    <property type="entry name" value="5TM-5TMR_LYT"/>
    <property type="match status" value="1"/>
</dbReference>
<feature type="transmembrane region" description="Helical" evidence="11">
    <location>
        <begin position="168"/>
        <end position="187"/>
    </location>
</feature>
<feature type="transmembrane region" description="Helical" evidence="11">
    <location>
        <begin position="71"/>
        <end position="94"/>
    </location>
</feature>
<dbReference type="SMART" id="SM00387">
    <property type="entry name" value="HATPase_c"/>
    <property type="match status" value="1"/>
</dbReference>
<feature type="transmembrane region" description="Helical" evidence="11">
    <location>
        <begin position="12"/>
        <end position="29"/>
    </location>
</feature>
<name>A0A133NCY1_9FUSO</name>
<evidence type="ECO:0000256" key="5">
    <source>
        <dbReference type="ARBA" id="ARBA00022741"/>
    </source>
</evidence>
<evidence type="ECO:0000256" key="1">
    <source>
        <dbReference type="ARBA" id="ARBA00004651"/>
    </source>
</evidence>
<keyword evidence="4 11" id="KW-0812">Transmembrane</keyword>
<evidence type="ECO:0000256" key="4">
    <source>
        <dbReference type="ARBA" id="ARBA00022692"/>
    </source>
</evidence>
<feature type="domain" description="Histidine kinase/HSP90-like ATPase" evidence="12">
    <location>
        <begin position="453"/>
        <end position="553"/>
    </location>
</feature>
<feature type="transmembrane region" description="Helical" evidence="11">
    <location>
        <begin position="106"/>
        <end position="123"/>
    </location>
</feature>
<dbReference type="Pfam" id="PF02518">
    <property type="entry name" value="HATPase_c"/>
    <property type="match status" value="1"/>
</dbReference>
<dbReference type="PANTHER" id="PTHR34220:SF7">
    <property type="entry name" value="SENSOR HISTIDINE KINASE YPDA"/>
    <property type="match status" value="1"/>
</dbReference>
<dbReference type="EMBL" id="LRPX01000054">
    <property type="protein sequence ID" value="KXA14123.1"/>
    <property type="molecule type" value="Genomic_DNA"/>
</dbReference>
<evidence type="ECO:0000256" key="11">
    <source>
        <dbReference type="SAM" id="Phobius"/>
    </source>
</evidence>
<evidence type="ECO:0000256" key="7">
    <source>
        <dbReference type="ARBA" id="ARBA00022840"/>
    </source>
</evidence>
<keyword evidence="13" id="KW-0675">Receptor</keyword>
<dbReference type="GO" id="GO:0005524">
    <property type="term" value="F:ATP binding"/>
    <property type="evidence" value="ECO:0007669"/>
    <property type="project" value="UniProtKB-KW"/>
</dbReference>
<dbReference type="Proteomes" id="UP000070617">
    <property type="component" value="Unassembled WGS sequence"/>
</dbReference>
<evidence type="ECO:0000256" key="6">
    <source>
        <dbReference type="ARBA" id="ARBA00022777"/>
    </source>
</evidence>
<dbReference type="Gene3D" id="1.10.1760.20">
    <property type="match status" value="1"/>
</dbReference>
<feature type="transmembrane region" description="Helical" evidence="11">
    <location>
        <begin position="135"/>
        <end position="156"/>
    </location>
</feature>
<evidence type="ECO:0000256" key="8">
    <source>
        <dbReference type="ARBA" id="ARBA00022989"/>
    </source>
</evidence>
<sequence>MFTLMNHLLNNIGYIIAAAFLFTKIKSAIEGLREEERRNHIIYVFFFSALAIAGTYIGLDYKGSILNTRNIGVITGGLLLGPEVGILAGIFSAIHRILIPIGEATEIPCAIATILAGVFSGYLHNRYRESVKPMIGFFLAIIVESISMILILGFSSNFDESLDVVRSIYFPMSFMNSLGVYALISIIQNTLSTMEVNAGKQAKIALEIANKTLPYFQKGESLDSVCKIILESLDAKAVAITDLEKIRASYVVEGIPKIEKTEIQSAFTKKVLELGRIMVFGKNNTGDLSDYLFLSKEIKSCIILPLFERGKVSGALKIFFDTPEKVTANNKYLAIGLSQLISTQLELEKLDALEDSARKAELKALYSQINPHFLFNVLNTIASFVRIDPNKAREVIIDLSTYLRYNIENSMKFVPLEQELEQVKAFVAIESARFGNKIKVHYEIEEKALESEIPSLSIQPLVENSIIHGLLPKRQGGNIWISAKVKEEGTRIVIQDDGVGISESVIHSLEEEIGSSIGLKNVHHRLKLIYGKGLLVERLSEGTKISFWIYRQEVEKR</sequence>
<dbReference type="PATRIC" id="fig|134605.3.peg.1090"/>
<organism evidence="13 14">
    <name type="scientific">Fusobacterium equinum</name>
    <dbReference type="NCBI Taxonomy" id="134605"/>
    <lineage>
        <taxon>Bacteria</taxon>
        <taxon>Fusobacteriati</taxon>
        <taxon>Fusobacteriota</taxon>
        <taxon>Fusobacteriia</taxon>
        <taxon>Fusobacteriales</taxon>
        <taxon>Fusobacteriaceae</taxon>
        <taxon>Fusobacterium</taxon>
    </lineage>
</organism>
<dbReference type="Pfam" id="PF06580">
    <property type="entry name" value="His_kinase"/>
    <property type="match status" value="1"/>
</dbReference>
<gene>
    <name evidence="13" type="ORF">HMPREF3206_01106</name>
</gene>
<dbReference type="Gene3D" id="3.30.565.10">
    <property type="entry name" value="Histidine kinase-like ATPase, C-terminal domain"/>
    <property type="match status" value="1"/>
</dbReference>
<keyword evidence="6" id="KW-0418">Kinase</keyword>
<protein>
    <submittedName>
        <fullName evidence="13">LytS/YhcK-type transmembrane receptor domain protein</fullName>
    </submittedName>
</protein>
<dbReference type="SUPFAM" id="SSF55874">
    <property type="entry name" value="ATPase domain of HSP90 chaperone/DNA topoisomerase II/histidine kinase"/>
    <property type="match status" value="1"/>
</dbReference>
<evidence type="ECO:0000313" key="14">
    <source>
        <dbReference type="Proteomes" id="UP000070617"/>
    </source>
</evidence>
<dbReference type="InterPro" id="IPR011620">
    <property type="entry name" value="Sig_transdc_His_kinase_LytS_TM"/>
</dbReference>
<keyword evidence="14" id="KW-1185">Reference proteome</keyword>
<evidence type="ECO:0000259" key="12">
    <source>
        <dbReference type="SMART" id="SM00387"/>
    </source>
</evidence>
<keyword evidence="10 11" id="KW-0472">Membrane</keyword>
<evidence type="ECO:0000256" key="10">
    <source>
        <dbReference type="ARBA" id="ARBA00023136"/>
    </source>
</evidence>